<dbReference type="CDD" id="cd07984">
    <property type="entry name" value="LPLAT_LABLAT-like"/>
    <property type="match status" value="1"/>
</dbReference>
<dbReference type="EC" id="2.3.1.-" evidence="8"/>
<protein>
    <submittedName>
        <fullName evidence="8">Lipid A biosynthesis lauroyl acyltransferase</fullName>
        <ecNumber evidence="8">2.3.1.-</ecNumber>
    </submittedName>
</protein>
<dbReference type="Pfam" id="PF03279">
    <property type="entry name" value="Lip_A_acyltrans"/>
    <property type="match status" value="1"/>
</dbReference>
<keyword evidence="4 8" id="KW-0808">Transferase</keyword>
<feature type="transmembrane region" description="Helical" evidence="7">
    <location>
        <begin position="12"/>
        <end position="32"/>
    </location>
</feature>
<evidence type="ECO:0000256" key="2">
    <source>
        <dbReference type="ARBA" id="ARBA00022475"/>
    </source>
</evidence>
<keyword evidence="2" id="KW-1003">Cell membrane</keyword>
<evidence type="ECO:0000313" key="9">
    <source>
        <dbReference type="Proteomes" id="UP000319557"/>
    </source>
</evidence>
<keyword evidence="3" id="KW-0997">Cell inner membrane</keyword>
<evidence type="ECO:0000256" key="6">
    <source>
        <dbReference type="ARBA" id="ARBA00023315"/>
    </source>
</evidence>
<evidence type="ECO:0000256" key="1">
    <source>
        <dbReference type="ARBA" id="ARBA00004533"/>
    </source>
</evidence>
<organism evidence="8 9">
    <name type="scientific">Rosistilla ulvae</name>
    <dbReference type="NCBI Taxonomy" id="1930277"/>
    <lineage>
        <taxon>Bacteria</taxon>
        <taxon>Pseudomonadati</taxon>
        <taxon>Planctomycetota</taxon>
        <taxon>Planctomycetia</taxon>
        <taxon>Pirellulales</taxon>
        <taxon>Pirellulaceae</taxon>
        <taxon>Rosistilla</taxon>
    </lineage>
</organism>
<gene>
    <name evidence="8" type="primary">htrB</name>
    <name evidence="8" type="ORF">EC9_49450</name>
</gene>
<keyword evidence="5 7" id="KW-0472">Membrane</keyword>
<accession>A0A517M763</accession>
<reference evidence="8 9" key="1">
    <citation type="submission" date="2019-02" db="EMBL/GenBank/DDBJ databases">
        <title>Deep-cultivation of Planctomycetes and their phenomic and genomic characterization uncovers novel biology.</title>
        <authorList>
            <person name="Wiegand S."/>
            <person name="Jogler M."/>
            <person name="Boedeker C."/>
            <person name="Pinto D."/>
            <person name="Vollmers J."/>
            <person name="Rivas-Marin E."/>
            <person name="Kohn T."/>
            <person name="Peeters S.H."/>
            <person name="Heuer A."/>
            <person name="Rast P."/>
            <person name="Oberbeckmann S."/>
            <person name="Bunk B."/>
            <person name="Jeske O."/>
            <person name="Meyerdierks A."/>
            <person name="Storesund J.E."/>
            <person name="Kallscheuer N."/>
            <person name="Luecker S."/>
            <person name="Lage O.M."/>
            <person name="Pohl T."/>
            <person name="Merkel B.J."/>
            <person name="Hornburger P."/>
            <person name="Mueller R.-W."/>
            <person name="Bruemmer F."/>
            <person name="Labrenz M."/>
            <person name="Spormann A.M."/>
            <person name="Op den Camp H."/>
            <person name="Overmann J."/>
            <person name="Amann R."/>
            <person name="Jetten M.S.M."/>
            <person name="Mascher T."/>
            <person name="Medema M.H."/>
            <person name="Devos D.P."/>
            <person name="Kaster A.-K."/>
            <person name="Ovreas L."/>
            <person name="Rohde M."/>
            <person name="Galperin M.Y."/>
            <person name="Jogler C."/>
        </authorList>
    </citation>
    <scope>NUCLEOTIDE SEQUENCE [LARGE SCALE GENOMIC DNA]</scope>
    <source>
        <strain evidence="8 9">EC9</strain>
    </source>
</reference>
<keyword evidence="7" id="KW-1133">Transmembrane helix</keyword>
<dbReference type="KEGG" id="ruv:EC9_49450"/>
<evidence type="ECO:0000313" key="8">
    <source>
        <dbReference type="EMBL" id="QDS90729.1"/>
    </source>
</evidence>
<dbReference type="InterPro" id="IPR004960">
    <property type="entry name" value="LipA_acyltrans"/>
</dbReference>
<evidence type="ECO:0000256" key="7">
    <source>
        <dbReference type="SAM" id="Phobius"/>
    </source>
</evidence>
<dbReference type="Proteomes" id="UP000319557">
    <property type="component" value="Chromosome"/>
</dbReference>
<dbReference type="GO" id="GO:0005886">
    <property type="term" value="C:plasma membrane"/>
    <property type="evidence" value="ECO:0007669"/>
    <property type="project" value="UniProtKB-SubCell"/>
</dbReference>
<comment type="subcellular location">
    <subcellularLocation>
        <location evidence="1">Cell inner membrane</location>
    </subcellularLocation>
</comment>
<keyword evidence="7" id="KW-0812">Transmembrane</keyword>
<proteinExistence type="predicted"/>
<name>A0A517M763_9BACT</name>
<dbReference type="AlphaFoldDB" id="A0A517M763"/>
<dbReference type="PANTHER" id="PTHR30606">
    <property type="entry name" value="LIPID A BIOSYNTHESIS LAUROYL ACYLTRANSFERASE"/>
    <property type="match status" value="1"/>
</dbReference>
<sequence>MKRIRRRVNKQTAIDFAVYLLVRTLFAVIQTLSVQRMQPVCNGLAYLVSDVLQLRRRIIDTNLRIASPNASDQQINETRRQMWAHLVMMACEIAWSRRRLHLSNWRQMLDFPTSGIFLRPFLEGRPMVLVSGHYGNFEIGGYATGLFGIPTMTVARPLDNRFLHRYITQFRGMHGQMLVDKEGSADIIQQHLESNGTLSLVADQFAGARGCWVNFFGKPTSCHKALALFTLANDAPMAVFYSRRTTGPMQFEIGCNGVADPREAGPELGGVTELTCWYNERLEKAIALSPEQYWWMHRRWRDVPEKIQRRMDRMAAKQAA</sequence>
<evidence type="ECO:0000256" key="3">
    <source>
        <dbReference type="ARBA" id="ARBA00022519"/>
    </source>
</evidence>
<dbReference type="GO" id="GO:0009247">
    <property type="term" value="P:glycolipid biosynthetic process"/>
    <property type="evidence" value="ECO:0007669"/>
    <property type="project" value="UniProtKB-ARBA"/>
</dbReference>
<dbReference type="EMBL" id="CP036261">
    <property type="protein sequence ID" value="QDS90729.1"/>
    <property type="molecule type" value="Genomic_DNA"/>
</dbReference>
<dbReference type="GO" id="GO:0016746">
    <property type="term" value="F:acyltransferase activity"/>
    <property type="evidence" value="ECO:0007669"/>
    <property type="project" value="UniProtKB-KW"/>
</dbReference>
<dbReference type="PANTHER" id="PTHR30606:SF10">
    <property type="entry name" value="PHOSPHATIDYLINOSITOL MANNOSIDE ACYLTRANSFERASE"/>
    <property type="match status" value="1"/>
</dbReference>
<evidence type="ECO:0000256" key="5">
    <source>
        <dbReference type="ARBA" id="ARBA00023136"/>
    </source>
</evidence>
<evidence type="ECO:0000256" key="4">
    <source>
        <dbReference type="ARBA" id="ARBA00022679"/>
    </source>
</evidence>
<keyword evidence="9" id="KW-1185">Reference proteome</keyword>
<dbReference type="RefSeq" id="WP_218934384.1">
    <property type="nucleotide sequence ID" value="NZ_CP036261.1"/>
</dbReference>
<keyword evidence="6 8" id="KW-0012">Acyltransferase</keyword>